<dbReference type="InterPro" id="IPR029063">
    <property type="entry name" value="SAM-dependent_MTases_sf"/>
</dbReference>
<evidence type="ECO:0008006" key="3">
    <source>
        <dbReference type="Google" id="ProtNLM"/>
    </source>
</evidence>
<sequence length="216" mass="24372">MHYIVNGIKIKSENAAKPDTQASKAVVNYLLDKKGMERILDFGCGKLRYSETLNKIGVSVTYVDSRVQLTRRQTIKGAKTNVVSYVADNYNGSLVVPFEEIDRHNEKYQLITCTNVISAIPCEDTLKKVLKTINSLLDNDGCAVFINQHRNSYFKRFLSGQKRLFGYVYKGKRGHSYYGIITPKVMTSLLESNGYTVLKSWTVGESNFVEAARKCS</sequence>
<dbReference type="RefSeq" id="WP_055045069.1">
    <property type="nucleotide sequence ID" value="NZ_LBGR01000047.1"/>
</dbReference>
<dbReference type="Proteomes" id="UP000216173">
    <property type="component" value="Unassembled WGS sequence"/>
</dbReference>
<organism evidence="1 2">
    <name type="scientific">Vibrio metoecus</name>
    <dbReference type="NCBI Taxonomy" id="1481663"/>
    <lineage>
        <taxon>Bacteria</taxon>
        <taxon>Pseudomonadati</taxon>
        <taxon>Pseudomonadota</taxon>
        <taxon>Gammaproteobacteria</taxon>
        <taxon>Vibrionales</taxon>
        <taxon>Vibrionaceae</taxon>
        <taxon>Vibrio</taxon>
    </lineage>
</organism>
<dbReference type="Pfam" id="PF13489">
    <property type="entry name" value="Methyltransf_23"/>
    <property type="match status" value="1"/>
</dbReference>
<reference evidence="2" key="1">
    <citation type="submission" date="2017-07" db="EMBL/GenBank/DDBJ databases">
        <authorList>
            <person name="Boucher Y."/>
            <person name="Orata F.D."/>
        </authorList>
    </citation>
    <scope>NUCLEOTIDE SEQUENCE [LARGE SCALE GENOMIC DNA]</scope>
    <source>
        <strain evidence="2">OYP9E10</strain>
    </source>
</reference>
<evidence type="ECO:0000313" key="1">
    <source>
        <dbReference type="EMBL" id="PAR19177.1"/>
    </source>
</evidence>
<gene>
    <name evidence="1" type="ORF">CGU03_17520</name>
</gene>
<comment type="caution">
    <text evidence="1">The sequence shown here is derived from an EMBL/GenBank/DDBJ whole genome shotgun (WGS) entry which is preliminary data.</text>
</comment>
<dbReference type="SUPFAM" id="SSF53335">
    <property type="entry name" value="S-adenosyl-L-methionine-dependent methyltransferases"/>
    <property type="match status" value="1"/>
</dbReference>
<proteinExistence type="predicted"/>
<dbReference type="AlphaFoldDB" id="A0A271VMK9"/>
<accession>A0A271VMK9</accession>
<protein>
    <recommendedName>
        <fullName evidence="3">Methyltransferase domain-containing protein</fullName>
    </recommendedName>
</protein>
<dbReference type="EMBL" id="NMSH01000059">
    <property type="protein sequence ID" value="PAR19177.1"/>
    <property type="molecule type" value="Genomic_DNA"/>
</dbReference>
<evidence type="ECO:0000313" key="2">
    <source>
        <dbReference type="Proteomes" id="UP000216173"/>
    </source>
</evidence>
<dbReference type="Gene3D" id="3.40.50.150">
    <property type="entry name" value="Vaccinia Virus protein VP39"/>
    <property type="match status" value="1"/>
</dbReference>
<name>A0A271VMK9_VIBMT</name>